<feature type="compositionally biased region" description="Basic and acidic residues" evidence="7">
    <location>
        <begin position="618"/>
        <end position="655"/>
    </location>
</feature>
<feature type="region of interest" description="Disordered" evidence="7">
    <location>
        <begin position="905"/>
        <end position="953"/>
    </location>
</feature>
<feature type="compositionally biased region" description="Basic and acidic residues" evidence="7">
    <location>
        <begin position="8"/>
        <end position="22"/>
    </location>
</feature>
<dbReference type="Pfam" id="PF02148">
    <property type="entry name" value="zf-UBP"/>
    <property type="match status" value="1"/>
</dbReference>
<dbReference type="AlphaFoldDB" id="A0A7M7JXL3"/>
<dbReference type="RefSeq" id="XP_022654176.1">
    <property type="nucleotide sequence ID" value="XM_022798441.1"/>
</dbReference>
<organism evidence="10 11">
    <name type="scientific">Varroa destructor</name>
    <name type="common">Honeybee mite</name>
    <dbReference type="NCBI Taxonomy" id="109461"/>
    <lineage>
        <taxon>Eukaryota</taxon>
        <taxon>Metazoa</taxon>
        <taxon>Ecdysozoa</taxon>
        <taxon>Arthropoda</taxon>
        <taxon>Chelicerata</taxon>
        <taxon>Arachnida</taxon>
        <taxon>Acari</taxon>
        <taxon>Parasitiformes</taxon>
        <taxon>Mesostigmata</taxon>
        <taxon>Gamasina</taxon>
        <taxon>Dermanyssoidea</taxon>
        <taxon>Varroidae</taxon>
        <taxon>Varroa</taxon>
    </lineage>
</organism>
<dbReference type="FunCoup" id="A0A7M7JXL3">
    <property type="interactions" value="1952"/>
</dbReference>
<name>A0A7M7JXL3_VARDE</name>
<keyword evidence="6" id="KW-0378">Hydrolase</keyword>
<comment type="catalytic activity">
    <reaction evidence="6">
        <text>Thiol-dependent hydrolysis of ester, thioester, amide, peptide and isopeptide bonds formed by the C-terminal Gly of ubiquitin (a 76-residue protein attached to proteins as an intracellular targeting signal).</text>
        <dbReference type="EC" id="3.4.19.12"/>
    </reaction>
</comment>
<feature type="compositionally biased region" description="Polar residues" evidence="7">
    <location>
        <begin position="587"/>
        <end position="598"/>
    </location>
</feature>
<dbReference type="GO" id="GO:0005634">
    <property type="term" value="C:nucleus"/>
    <property type="evidence" value="ECO:0007669"/>
    <property type="project" value="TreeGrafter"/>
</dbReference>
<dbReference type="SUPFAM" id="SSF54001">
    <property type="entry name" value="Cysteine proteinases"/>
    <property type="match status" value="1"/>
</dbReference>
<evidence type="ECO:0000259" key="9">
    <source>
        <dbReference type="PROSITE" id="PS50271"/>
    </source>
</evidence>
<dbReference type="EC" id="3.4.19.12" evidence="6"/>
<dbReference type="PROSITE" id="PS00973">
    <property type="entry name" value="USP_2"/>
    <property type="match status" value="1"/>
</dbReference>
<feature type="domain" description="UBP-type" evidence="9">
    <location>
        <begin position="27"/>
        <end position="181"/>
    </location>
</feature>
<evidence type="ECO:0000259" key="8">
    <source>
        <dbReference type="PROSITE" id="PS50235"/>
    </source>
</evidence>
<feature type="compositionally biased region" description="Polar residues" evidence="7">
    <location>
        <begin position="926"/>
        <end position="943"/>
    </location>
</feature>
<accession>A0A7M7JXL3</accession>
<dbReference type="InParanoid" id="A0A7M7JXL3"/>
<dbReference type="GO" id="GO:0005829">
    <property type="term" value="C:cytosol"/>
    <property type="evidence" value="ECO:0007669"/>
    <property type="project" value="TreeGrafter"/>
</dbReference>
<protein>
    <recommendedName>
        <fullName evidence="6">Ubiquitin carboxyl-terminal hydrolase</fullName>
        <ecNumber evidence="6">3.4.19.12</ecNumber>
    </recommendedName>
</protein>
<evidence type="ECO:0000313" key="11">
    <source>
        <dbReference type="Proteomes" id="UP000594260"/>
    </source>
</evidence>
<feature type="region of interest" description="Disordered" evidence="7">
    <location>
        <begin position="587"/>
        <end position="668"/>
    </location>
</feature>
<keyword evidence="6" id="KW-0645">Protease</keyword>
<keyword evidence="6" id="KW-0833">Ubl conjugation pathway</keyword>
<feature type="domain" description="USP" evidence="8">
    <location>
        <begin position="261"/>
        <end position="998"/>
    </location>
</feature>
<sequence>MVKKNRRHSDQDTRGVEERPPELEIAPKCPHLGKALCINRLRKAWTSGELGDLSACKQCEKEQDGREKEVEEIKENKVDSDNKENGPTTAITGITSTIASMTDENAADAIWICLQCANRGCSRYSKNQHAVKHQNASYSDSHDIAVNCVTWQVWCYKCNEYLNPQQTESLDQAIKGLQSTKSKQLEGYKTGQPPQECSNKKRNNLKDFRRVATVKTESNSKRDKSTFDASLPSPSSEESTPLSDVNVKVTLSDTEELQRPKGLQNLGNTCFFNSVMQNLAQTHLLTDACIAAARNSPGGVLWTVQPMGKKSVIRDMKTLELKLHEAGELTSALADFFHFFRNRSSQLTLCPSDLFGHICQKSPQFRGFAQQDSHELLRHLFDGVFSEESKRMKRTILSHFGLKKNVNPDSVKPYLRTQIDAYKKQTHHTFLETIFGGLLINTILCLKCRKSSQNFEPFVDISLSIATPRPVKMPAPAQRKPDPIMDELEEKYGTKKGASLNKLKLNNKKAKKKQRRQQQNMTKNEAQDASRSRENSPAIVNDGETASVKEDSAGSTAEDDLDSSVNNSMCKLKEQKLNEGRTVATATLKETAQTNQPNEEVDGEKDKDLDESVPVDLPVHDVHDDTEREDSSSPKDRSKVNRETEDEKNQKREPPDTAESNVTEVDESILAKVSEIGITQRRRASDETNGSDSGVDVVCPDGEEDELLREHMDVWKEQSLSTFGNRTMVPRNLSTDHSLESCLTAFTDEELLTGKNQFGCDHCTEAYGKPNKDGSKQRVHNDAKMQLLILIPPAVLTFHLKRFMQDGMRLRKNGVRVSFPKILDLAPYCSKACINLPSIQPDQTSILYSLYGIVEHSGGLHGGHYTAFVKVRPNTGLGCKFLQPLPLKMGLDDLIREMHRRCEQAERTLSTAHESDTPDRAEAENEQASAYPQPPSVLQNGTADSKAAAQKDAVRETGKTKVCISEGRWYHISDSSVHETSETSALNAEAYLLFYERLT</sequence>
<proteinExistence type="inferred from homology"/>
<evidence type="ECO:0000313" key="10">
    <source>
        <dbReference type="EnsemblMetazoa" id="XP_022654176"/>
    </source>
</evidence>
<dbReference type="PROSITE" id="PS50235">
    <property type="entry name" value="USP_3"/>
    <property type="match status" value="1"/>
</dbReference>
<feature type="region of interest" description="Disordered" evidence="7">
    <location>
        <begin position="503"/>
        <end position="566"/>
    </location>
</feature>
<dbReference type="PROSITE" id="PS00972">
    <property type="entry name" value="USP_1"/>
    <property type="match status" value="1"/>
</dbReference>
<dbReference type="EnsemblMetazoa" id="XM_022798441">
    <property type="protein sequence ID" value="XP_022654176"/>
    <property type="gene ID" value="LOC111247484"/>
</dbReference>
<dbReference type="Proteomes" id="UP000594260">
    <property type="component" value="Unplaced"/>
</dbReference>
<dbReference type="PROSITE" id="PS50271">
    <property type="entry name" value="ZF_UBP"/>
    <property type="match status" value="1"/>
</dbReference>
<dbReference type="InterPro" id="IPR050164">
    <property type="entry name" value="Peptidase_C19"/>
</dbReference>
<dbReference type="InterPro" id="IPR013083">
    <property type="entry name" value="Znf_RING/FYVE/PHD"/>
</dbReference>
<reference evidence="10" key="1">
    <citation type="submission" date="2021-01" db="UniProtKB">
        <authorList>
            <consortium name="EnsemblMetazoa"/>
        </authorList>
    </citation>
    <scope>IDENTIFICATION</scope>
</reference>
<feature type="region of interest" description="Disordered" evidence="7">
    <location>
        <begin position="1"/>
        <end position="24"/>
    </location>
</feature>
<dbReference type="GO" id="GO:0004843">
    <property type="term" value="F:cysteine-type deubiquitinase activity"/>
    <property type="evidence" value="ECO:0007669"/>
    <property type="project" value="UniProtKB-UniRule"/>
</dbReference>
<keyword evidence="11" id="KW-1185">Reference proteome</keyword>
<dbReference type="CTD" id="31458"/>
<evidence type="ECO:0000256" key="1">
    <source>
        <dbReference type="ARBA" id="ARBA00009085"/>
    </source>
</evidence>
<keyword evidence="3 5" id="KW-0863">Zinc-finger</keyword>
<dbReference type="InterPro" id="IPR038765">
    <property type="entry name" value="Papain-like_cys_pep_sf"/>
</dbReference>
<dbReference type="GeneID" id="111247484"/>
<dbReference type="GO" id="GO:0008270">
    <property type="term" value="F:zinc ion binding"/>
    <property type="evidence" value="ECO:0007669"/>
    <property type="project" value="UniProtKB-KW"/>
</dbReference>
<dbReference type="GO" id="GO:0016579">
    <property type="term" value="P:protein deubiquitination"/>
    <property type="evidence" value="ECO:0007669"/>
    <property type="project" value="InterPro"/>
</dbReference>
<dbReference type="InterPro" id="IPR018200">
    <property type="entry name" value="USP_CS"/>
</dbReference>
<evidence type="ECO:0000256" key="3">
    <source>
        <dbReference type="ARBA" id="ARBA00022771"/>
    </source>
</evidence>
<dbReference type="InterPro" id="IPR028889">
    <property type="entry name" value="USP"/>
</dbReference>
<dbReference type="OMA" id="MAAGHYV"/>
<feature type="region of interest" description="Disordered" evidence="7">
    <location>
        <begin position="213"/>
        <end position="243"/>
    </location>
</feature>
<comment type="similarity">
    <text evidence="1 6">Belongs to the peptidase C19 family.</text>
</comment>
<dbReference type="PANTHER" id="PTHR24006:SF781">
    <property type="entry name" value="LD34905P"/>
    <property type="match status" value="1"/>
</dbReference>
<evidence type="ECO:0000256" key="6">
    <source>
        <dbReference type="RuleBase" id="RU366025"/>
    </source>
</evidence>
<dbReference type="GO" id="GO:0006508">
    <property type="term" value="P:proteolysis"/>
    <property type="evidence" value="ECO:0007669"/>
    <property type="project" value="UniProtKB-KW"/>
</dbReference>
<feature type="compositionally biased region" description="Basic and acidic residues" evidence="7">
    <location>
        <begin position="913"/>
        <end position="923"/>
    </location>
</feature>
<dbReference type="InterPro" id="IPR001607">
    <property type="entry name" value="Znf_UBP"/>
</dbReference>
<evidence type="ECO:0000256" key="4">
    <source>
        <dbReference type="ARBA" id="ARBA00022833"/>
    </source>
</evidence>
<feature type="region of interest" description="Disordered" evidence="7">
    <location>
        <begin position="67"/>
        <end position="90"/>
    </location>
</feature>
<dbReference type="OrthoDB" id="2020758at2759"/>
<keyword evidence="2" id="KW-0479">Metal-binding</keyword>
<feature type="compositionally biased region" description="Basic and acidic residues" evidence="7">
    <location>
        <begin position="525"/>
        <end position="534"/>
    </location>
</feature>
<feature type="compositionally biased region" description="Basic residues" evidence="7">
    <location>
        <begin position="505"/>
        <end position="516"/>
    </location>
</feature>
<dbReference type="KEGG" id="vde:111247484"/>
<feature type="compositionally biased region" description="Basic and acidic residues" evidence="7">
    <location>
        <begin position="67"/>
        <end position="84"/>
    </location>
</feature>
<feature type="compositionally biased region" description="Low complexity" evidence="7">
    <location>
        <begin position="230"/>
        <end position="243"/>
    </location>
</feature>
<dbReference type="SUPFAM" id="SSF57850">
    <property type="entry name" value="RING/U-box"/>
    <property type="match status" value="1"/>
</dbReference>
<dbReference type="InterPro" id="IPR001394">
    <property type="entry name" value="Peptidase_C19_UCH"/>
</dbReference>
<dbReference type="Gene3D" id="3.30.40.10">
    <property type="entry name" value="Zinc/RING finger domain, C3HC4 (zinc finger)"/>
    <property type="match status" value="1"/>
</dbReference>
<evidence type="ECO:0000256" key="5">
    <source>
        <dbReference type="PROSITE-ProRule" id="PRU00502"/>
    </source>
</evidence>
<dbReference type="Gene3D" id="3.90.70.10">
    <property type="entry name" value="Cysteine proteinases"/>
    <property type="match status" value="2"/>
</dbReference>
<evidence type="ECO:0000256" key="2">
    <source>
        <dbReference type="ARBA" id="ARBA00022723"/>
    </source>
</evidence>
<keyword evidence="6" id="KW-0788">Thiol protease</keyword>
<dbReference type="PANTHER" id="PTHR24006">
    <property type="entry name" value="UBIQUITIN CARBOXYL-TERMINAL HYDROLASE"/>
    <property type="match status" value="1"/>
</dbReference>
<evidence type="ECO:0000256" key="7">
    <source>
        <dbReference type="SAM" id="MobiDB-lite"/>
    </source>
</evidence>
<keyword evidence="4" id="KW-0862">Zinc</keyword>
<dbReference type="Pfam" id="PF00443">
    <property type="entry name" value="UCH"/>
    <property type="match status" value="1"/>
</dbReference>